<organism evidence="2 3">
    <name type="scientific">Abrus precatorius</name>
    <name type="common">Indian licorice</name>
    <name type="synonym">Glycine abrus</name>
    <dbReference type="NCBI Taxonomy" id="3816"/>
    <lineage>
        <taxon>Eukaryota</taxon>
        <taxon>Viridiplantae</taxon>
        <taxon>Streptophyta</taxon>
        <taxon>Embryophyta</taxon>
        <taxon>Tracheophyta</taxon>
        <taxon>Spermatophyta</taxon>
        <taxon>Magnoliopsida</taxon>
        <taxon>eudicotyledons</taxon>
        <taxon>Gunneridae</taxon>
        <taxon>Pentapetalae</taxon>
        <taxon>rosids</taxon>
        <taxon>fabids</taxon>
        <taxon>Fabales</taxon>
        <taxon>Fabaceae</taxon>
        <taxon>Papilionoideae</taxon>
        <taxon>50 kb inversion clade</taxon>
        <taxon>NPAAA clade</taxon>
        <taxon>indigoferoid/millettioid clade</taxon>
        <taxon>Abreae</taxon>
        <taxon>Abrus</taxon>
    </lineage>
</organism>
<reference evidence="3" key="2">
    <citation type="submission" date="2025-08" db="UniProtKB">
        <authorList>
            <consortium name="RefSeq"/>
        </authorList>
    </citation>
    <scope>IDENTIFICATION</scope>
    <source>
        <tissue evidence="3">Young leaves</tissue>
    </source>
</reference>
<sequence length="207" mass="22824">MDPQRAIIWGEDSDKKAVWRYNQAMHRLVYQGMVSMTMGPLTEGGWKLSWSDTLFADISVPLPSERSIIIHSPPHSPSQEPPAKRLKIFIDKGKTVINLDPEPTPPSSPTPAPELKDVEVIESSIRPVPRHTPQIRAPPSDEAEPSVRHPSPPPPASRSPPPTIGWIDSDPNDLPPSPRPQPVDASPDSDGMESEPSEDSFPPVFYM</sequence>
<dbReference type="KEGG" id="aprc:113855434"/>
<evidence type="ECO:0000313" key="3">
    <source>
        <dbReference type="RefSeq" id="XP_027342878.1"/>
    </source>
</evidence>
<feature type="compositionally biased region" description="Pro residues" evidence="1">
    <location>
        <begin position="102"/>
        <end position="112"/>
    </location>
</feature>
<protein>
    <submittedName>
        <fullName evidence="3">Vegetative cell wall protein gp1-like</fullName>
    </submittedName>
</protein>
<dbReference type="AlphaFoldDB" id="A0A8B8KI13"/>
<gene>
    <name evidence="3" type="primary">LOC113855434</name>
</gene>
<accession>A0A8B8KI13</accession>
<dbReference type="RefSeq" id="XP_027342878.1">
    <property type="nucleotide sequence ID" value="XM_027487077.1"/>
</dbReference>
<evidence type="ECO:0000313" key="2">
    <source>
        <dbReference type="Proteomes" id="UP000694853"/>
    </source>
</evidence>
<dbReference type="GeneID" id="113855434"/>
<name>A0A8B8KI13_ABRPR</name>
<reference evidence="2" key="1">
    <citation type="journal article" date="2019" name="Toxins">
        <title>Detection of Abrin-Like and Prepropulchellin-Like Toxin Genes and Transcripts Using Whole Genome Sequencing and Full-Length Transcript Sequencing of Abrus precatorius.</title>
        <authorList>
            <person name="Hovde B.T."/>
            <person name="Daligault H.E."/>
            <person name="Hanschen E.R."/>
            <person name="Kunde Y.A."/>
            <person name="Johnson M.B."/>
            <person name="Starkenburg S.R."/>
            <person name="Johnson S.L."/>
        </authorList>
    </citation>
    <scope>NUCLEOTIDE SEQUENCE [LARGE SCALE GENOMIC DNA]</scope>
</reference>
<keyword evidence="2" id="KW-1185">Reference proteome</keyword>
<evidence type="ECO:0000256" key="1">
    <source>
        <dbReference type="SAM" id="MobiDB-lite"/>
    </source>
</evidence>
<feature type="compositionally biased region" description="Pro residues" evidence="1">
    <location>
        <begin position="150"/>
        <end position="163"/>
    </location>
</feature>
<feature type="region of interest" description="Disordered" evidence="1">
    <location>
        <begin position="96"/>
        <end position="207"/>
    </location>
</feature>
<proteinExistence type="predicted"/>
<dbReference type="Proteomes" id="UP000694853">
    <property type="component" value="Unplaced"/>
</dbReference>